<comment type="caution">
    <text evidence="3">The sequence shown here is derived from an EMBL/GenBank/DDBJ whole genome shotgun (WGS) entry which is preliminary data.</text>
</comment>
<dbReference type="AlphaFoldDB" id="A0AAE8MUE8"/>
<dbReference type="EMBL" id="ONZQ02000002">
    <property type="protein sequence ID" value="SPN99144.1"/>
    <property type="molecule type" value="Genomic_DNA"/>
</dbReference>
<evidence type="ECO:0000256" key="2">
    <source>
        <dbReference type="SAM" id="SignalP"/>
    </source>
</evidence>
<keyword evidence="2" id="KW-0732">Signal</keyword>
<accession>A0AAE8MUE8</accession>
<dbReference type="Proteomes" id="UP001187682">
    <property type="component" value="Unassembled WGS sequence"/>
</dbReference>
<name>A0AAE8MUE8_9PEZI</name>
<sequence>MRSPHSLLHLAAACLLFSGVDSRRGWGSSSGSGSSGGGDGDSSGGGSSGGKCVNTGELYTADLTPRRFTNYTDDPNFGGSIFLGEATLDFTVQQDANTCTRDLSDVASPLRLLAAAWVGPSAPWPAKTTNELTLGFKAWLSDAPVSEIQSSYDVCSINPDTIFLASTSWFSYTYPNQEDVGQRDSVPLEVSSSPDDPAAILLRGTYVDGPENKWSNISTADWNFDEVLFPDDICPTYEDVGGKVPVGTTVNGTLTNDTMALTIEGVLVGVIYGVNISFSLDFRGSFDRDNSTQELNVRSDGGPLLAWVEENGADRLSALLLPVVFVVVAGFTLI</sequence>
<organism evidence="3 4">
    <name type="scientific">Cephalotrichum gorgonifer</name>
    <dbReference type="NCBI Taxonomy" id="2041049"/>
    <lineage>
        <taxon>Eukaryota</taxon>
        <taxon>Fungi</taxon>
        <taxon>Dikarya</taxon>
        <taxon>Ascomycota</taxon>
        <taxon>Pezizomycotina</taxon>
        <taxon>Sordariomycetes</taxon>
        <taxon>Hypocreomycetidae</taxon>
        <taxon>Microascales</taxon>
        <taxon>Microascaceae</taxon>
        <taxon>Cephalotrichum</taxon>
    </lineage>
</organism>
<gene>
    <name evidence="3" type="ORF">DNG_02179</name>
</gene>
<proteinExistence type="predicted"/>
<evidence type="ECO:0000313" key="4">
    <source>
        <dbReference type="Proteomes" id="UP001187682"/>
    </source>
</evidence>
<feature type="compositionally biased region" description="Gly residues" evidence="1">
    <location>
        <begin position="28"/>
        <end position="49"/>
    </location>
</feature>
<feature type="signal peptide" evidence="2">
    <location>
        <begin position="1"/>
        <end position="22"/>
    </location>
</feature>
<reference evidence="3" key="1">
    <citation type="submission" date="2018-03" db="EMBL/GenBank/DDBJ databases">
        <authorList>
            <person name="Guldener U."/>
        </authorList>
    </citation>
    <scope>NUCLEOTIDE SEQUENCE</scope>
</reference>
<feature type="chain" id="PRO_5041991828" evidence="2">
    <location>
        <begin position="23"/>
        <end position="334"/>
    </location>
</feature>
<keyword evidence="4" id="KW-1185">Reference proteome</keyword>
<feature type="region of interest" description="Disordered" evidence="1">
    <location>
        <begin position="27"/>
        <end position="49"/>
    </location>
</feature>
<evidence type="ECO:0000256" key="1">
    <source>
        <dbReference type="SAM" id="MobiDB-lite"/>
    </source>
</evidence>
<protein>
    <submittedName>
        <fullName evidence="3">Uncharacterized protein</fullName>
    </submittedName>
</protein>
<evidence type="ECO:0000313" key="3">
    <source>
        <dbReference type="EMBL" id="SPN99144.1"/>
    </source>
</evidence>